<dbReference type="SUPFAM" id="SSF52317">
    <property type="entry name" value="Class I glutamine amidotransferase-like"/>
    <property type="match status" value="1"/>
</dbReference>
<evidence type="ECO:0000259" key="1">
    <source>
        <dbReference type="Pfam" id="PF01965"/>
    </source>
</evidence>
<dbReference type="PANTHER" id="PTHR48094:SF12">
    <property type="entry name" value="PARKINSON DISEASE PROTEIN 7 HOMOLOG"/>
    <property type="match status" value="1"/>
</dbReference>
<sequence>MVYLFLADGFEEVEALTPLDYLRRVDEHNIATVGVYDTEVTGSHGVTLQTDLHMDEISFDDIEMIILPGGMPGTKNLDKSDKLHDVIDYCAGGEIKIAAICAAPSILGKKGLLDGRKACCYPGFERELKGAKISKDAVEVDDNYITARGAGCAQQFAFTLVEELYGKDAAQKLMQQVVWME</sequence>
<comment type="caution">
    <text evidence="2">The sequence shown here is derived from an EMBL/GenBank/DDBJ whole genome shotgun (WGS) entry which is preliminary data.</text>
</comment>
<dbReference type="NCBIfam" id="TIGR01383">
    <property type="entry name" value="not_thiJ"/>
    <property type="match status" value="1"/>
</dbReference>
<evidence type="ECO:0000313" key="2">
    <source>
        <dbReference type="EMBL" id="HIR40889.1"/>
    </source>
</evidence>
<dbReference type="AlphaFoldDB" id="A0A9D1DD14"/>
<gene>
    <name evidence="2" type="ORF">IAB36_03570</name>
</gene>
<dbReference type="InterPro" id="IPR050325">
    <property type="entry name" value="Prot/Nucl_acid_deglycase"/>
</dbReference>
<accession>A0A9D1DD14</accession>
<name>A0A9D1DD14_9FIRM</name>
<dbReference type="Proteomes" id="UP000886749">
    <property type="component" value="Unassembled WGS sequence"/>
</dbReference>
<reference evidence="2" key="2">
    <citation type="journal article" date="2021" name="PeerJ">
        <title>Extensive microbial diversity within the chicken gut microbiome revealed by metagenomics and culture.</title>
        <authorList>
            <person name="Gilroy R."/>
            <person name="Ravi A."/>
            <person name="Getino M."/>
            <person name="Pursley I."/>
            <person name="Horton D.L."/>
            <person name="Alikhan N.F."/>
            <person name="Baker D."/>
            <person name="Gharbi K."/>
            <person name="Hall N."/>
            <person name="Watson M."/>
            <person name="Adriaenssens E.M."/>
            <person name="Foster-Nyarko E."/>
            <person name="Jarju S."/>
            <person name="Secka A."/>
            <person name="Antonio M."/>
            <person name="Oren A."/>
            <person name="Chaudhuri R.R."/>
            <person name="La Ragione R."/>
            <person name="Hildebrand F."/>
            <person name="Pallen M.J."/>
        </authorList>
    </citation>
    <scope>NUCLEOTIDE SEQUENCE</scope>
    <source>
        <strain evidence="2">CHK184-25365</strain>
    </source>
</reference>
<dbReference type="PANTHER" id="PTHR48094">
    <property type="entry name" value="PROTEIN/NUCLEIC ACID DEGLYCASE DJ-1-RELATED"/>
    <property type="match status" value="1"/>
</dbReference>
<dbReference type="InterPro" id="IPR029062">
    <property type="entry name" value="Class_I_gatase-like"/>
</dbReference>
<dbReference type="CDD" id="cd03135">
    <property type="entry name" value="GATase1_DJ-1"/>
    <property type="match status" value="1"/>
</dbReference>
<reference evidence="2" key="1">
    <citation type="submission" date="2020-10" db="EMBL/GenBank/DDBJ databases">
        <authorList>
            <person name="Gilroy R."/>
        </authorList>
    </citation>
    <scope>NUCLEOTIDE SEQUENCE</scope>
    <source>
        <strain evidence="2">CHK184-25365</strain>
    </source>
</reference>
<proteinExistence type="predicted"/>
<feature type="domain" description="DJ-1/PfpI" evidence="1">
    <location>
        <begin position="2"/>
        <end position="163"/>
    </location>
</feature>
<dbReference type="Pfam" id="PF01965">
    <property type="entry name" value="DJ-1_PfpI"/>
    <property type="match status" value="1"/>
</dbReference>
<dbReference type="EMBL" id="DVGY01000081">
    <property type="protein sequence ID" value="HIR40889.1"/>
    <property type="molecule type" value="Genomic_DNA"/>
</dbReference>
<dbReference type="Gene3D" id="3.40.50.880">
    <property type="match status" value="1"/>
</dbReference>
<protein>
    <submittedName>
        <fullName evidence="2">DJ-1/PfpI family protein</fullName>
    </submittedName>
</protein>
<dbReference type="GO" id="GO:0005737">
    <property type="term" value="C:cytoplasm"/>
    <property type="evidence" value="ECO:0007669"/>
    <property type="project" value="TreeGrafter"/>
</dbReference>
<evidence type="ECO:0000313" key="3">
    <source>
        <dbReference type="Proteomes" id="UP000886749"/>
    </source>
</evidence>
<dbReference type="InterPro" id="IPR006287">
    <property type="entry name" value="DJ-1"/>
</dbReference>
<dbReference type="InterPro" id="IPR002818">
    <property type="entry name" value="DJ-1/PfpI"/>
</dbReference>
<organism evidence="2 3">
    <name type="scientific">Candidatus Egerieicola pullicola</name>
    <dbReference type="NCBI Taxonomy" id="2840775"/>
    <lineage>
        <taxon>Bacteria</taxon>
        <taxon>Bacillati</taxon>
        <taxon>Bacillota</taxon>
        <taxon>Clostridia</taxon>
        <taxon>Eubacteriales</taxon>
        <taxon>Oscillospiraceae</taxon>
        <taxon>Oscillospiraceae incertae sedis</taxon>
        <taxon>Candidatus Egerieicola</taxon>
    </lineage>
</organism>